<dbReference type="Proteomes" id="UP000198806">
    <property type="component" value="Unassembled WGS sequence"/>
</dbReference>
<dbReference type="PANTHER" id="PTHR32039:SF7">
    <property type="entry name" value="COMPETENCE PROTEIN COMM"/>
    <property type="match status" value="1"/>
</dbReference>
<protein>
    <submittedName>
        <fullName evidence="4">Magnesium chelatase family protein</fullName>
    </submittedName>
</protein>
<sequence>MFSKAYSASVNGIDGMIVSVEADVSDGLPMFDLVGYLGSEVREARERVRISLKNSGYHLPPKRITVNLSPADIRKEGTAFDLPIAIAILTAFGYIPQKNLAHTLFIGELSLNGDINKVNGVLPIVYTALKQGFTRCIIPAGNVKEGAVVQEMDVYGVSCLKDVIEFLNNDSLLEPYFLDMDELFSNHRGKEDIDFSDVTGQELAKRAIEVGASGMHNILMVGPPGAGKTMLAKRIPTIMPELSFEESLEISKIYSVSGLLDNNQSLILKRPFRSPHHTITSTALTGGGRTPMPGEISLAHLGVLFLDEFPEFNRNTIEILRQPLEENEITITRLQGTFRYPANCMLVAAMNPCSCGHYPNRNKCNCSPNQVKRYLGKISRPLLDRIDICIETLQVNYKDLEEKKVTETSKDIRARVMKAREVQMSRYCNENFNYNSQLTPKSISKYCKLGKKEQILIEKAFTKMNLSARAYHRILKVARTIADLENADDISIKHLSEAICYRSLDKKYWEE</sequence>
<dbReference type="STRING" id="1527.SAMN04489757_1135"/>
<dbReference type="InterPro" id="IPR000523">
    <property type="entry name" value="Mg_chelatse_chII-like_cat_dom"/>
</dbReference>
<keyword evidence="2" id="KW-0175">Coiled coil</keyword>
<dbReference type="InterPro" id="IPR003593">
    <property type="entry name" value="AAA+_ATPase"/>
</dbReference>
<dbReference type="Gene3D" id="3.30.230.10">
    <property type="match status" value="1"/>
</dbReference>
<gene>
    <name evidence="4" type="ORF">SAMN04489757_1135</name>
</gene>
<evidence type="ECO:0000256" key="1">
    <source>
        <dbReference type="ARBA" id="ARBA00006354"/>
    </source>
</evidence>
<dbReference type="SMART" id="SM00382">
    <property type="entry name" value="AAA"/>
    <property type="match status" value="1"/>
</dbReference>
<accession>A0A1I5FAH4</accession>
<dbReference type="Pfam" id="PF13335">
    <property type="entry name" value="Mg_chelatase_C"/>
    <property type="match status" value="1"/>
</dbReference>
<dbReference type="InterPro" id="IPR045006">
    <property type="entry name" value="CHLI-like"/>
</dbReference>
<dbReference type="SUPFAM" id="SSF54211">
    <property type="entry name" value="Ribosomal protein S5 domain 2-like"/>
    <property type="match status" value="1"/>
</dbReference>
<reference evidence="4 5" key="1">
    <citation type="submission" date="2016-10" db="EMBL/GenBank/DDBJ databases">
        <authorList>
            <person name="de Groot N.N."/>
        </authorList>
    </citation>
    <scope>NUCLEOTIDE SEQUENCE [LARGE SCALE GENOMIC DNA]</scope>
    <source>
        <strain evidence="4 5">DSM 1283</strain>
    </source>
</reference>
<dbReference type="GO" id="GO:0005524">
    <property type="term" value="F:ATP binding"/>
    <property type="evidence" value="ECO:0007669"/>
    <property type="project" value="InterPro"/>
</dbReference>
<dbReference type="PANTHER" id="PTHR32039">
    <property type="entry name" value="MAGNESIUM-CHELATASE SUBUNIT CHLI"/>
    <property type="match status" value="1"/>
</dbReference>
<dbReference type="Pfam" id="PF13541">
    <property type="entry name" value="ChlI"/>
    <property type="match status" value="1"/>
</dbReference>
<evidence type="ECO:0000259" key="3">
    <source>
        <dbReference type="SMART" id="SM00382"/>
    </source>
</evidence>
<comment type="similarity">
    <text evidence="1">Belongs to the Mg-chelatase subunits D/I family. ComM subfamily.</text>
</comment>
<organism evidence="4 5">
    <name type="scientific">Anaerocolumna aminovalerica</name>
    <dbReference type="NCBI Taxonomy" id="1527"/>
    <lineage>
        <taxon>Bacteria</taxon>
        <taxon>Bacillati</taxon>
        <taxon>Bacillota</taxon>
        <taxon>Clostridia</taxon>
        <taxon>Lachnospirales</taxon>
        <taxon>Lachnospiraceae</taxon>
        <taxon>Anaerocolumna</taxon>
    </lineage>
</organism>
<name>A0A1I5FAH4_9FIRM</name>
<keyword evidence="5" id="KW-1185">Reference proteome</keyword>
<evidence type="ECO:0000313" key="4">
    <source>
        <dbReference type="EMBL" id="SFO20732.1"/>
    </source>
</evidence>
<dbReference type="InterPro" id="IPR027417">
    <property type="entry name" value="P-loop_NTPase"/>
</dbReference>
<dbReference type="Gene3D" id="3.40.50.300">
    <property type="entry name" value="P-loop containing nucleotide triphosphate hydrolases"/>
    <property type="match status" value="1"/>
</dbReference>
<evidence type="ECO:0000313" key="5">
    <source>
        <dbReference type="Proteomes" id="UP000198806"/>
    </source>
</evidence>
<proteinExistence type="inferred from homology"/>
<dbReference type="EMBL" id="FOWD01000013">
    <property type="protein sequence ID" value="SFO20732.1"/>
    <property type="molecule type" value="Genomic_DNA"/>
</dbReference>
<dbReference type="NCBIfam" id="TIGR00368">
    <property type="entry name" value="YifB family Mg chelatase-like AAA ATPase"/>
    <property type="match status" value="1"/>
</dbReference>
<dbReference type="InterPro" id="IPR025158">
    <property type="entry name" value="Mg_chelat-rel_C"/>
</dbReference>
<dbReference type="InterPro" id="IPR004482">
    <property type="entry name" value="Mg_chelat-rel"/>
</dbReference>
<dbReference type="AlphaFoldDB" id="A0A1I5FAH4"/>
<feature type="coiled-coil region" evidence="2">
    <location>
        <begin position="383"/>
        <end position="410"/>
    </location>
</feature>
<feature type="domain" description="AAA+ ATPase" evidence="3">
    <location>
        <begin position="214"/>
        <end position="396"/>
    </location>
</feature>
<dbReference type="OrthoDB" id="9813147at2"/>
<dbReference type="RefSeq" id="WP_091686227.1">
    <property type="nucleotide sequence ID" value="NZ_BAABFM010000027.1"/>
</dbReference>
<dbReference type="InterPro" id="IPR020568">
    <property type="entry name" value="Ribosomal_Su5_D2-typ_SF"/>
</dbReference>
<dbReference type="Pfam" id="PF01078">
    <property type="entry name" value="Mg_chelatase"/>
    <property type="match status" value="1"/>
</dbReference>
<dbReference type="SUPFAM" id="SSF52540">
    <property type="entry name" value="P-loop containing nucleoside triphosphate hydrolases"/>
    <property type="match status" value="1"/>
</dbReference>
<evidence type="ECO:0000256" key="2">
    <source>
        <dbReference type="SAM" id="Coils"/>
    </source>
</evidence>
<dbReference type="InterPro" id="IPR014721">
    <property type="entry name" value="Ribsml_uS5_D2-typ_fold_subgr"/>
</dbReference>